<sequence>MRPTFWILRSTGRRAGPIAPTIDPKRRNAMYDIIRPVAYATNNIIWAPVPAAQNNHPINPIADRR</sequence>
<dbReference type="EMBL" id="JGYN01000014">
    <property type="protein sequence ID" value="KFI50691.1"/>
    <property type="molecule type" value="Genomic_DNA"/>
</dbReference>
<protein>
    <submittedName>
        <fullName evidence="1">Uncharacterized protein</fullName>
    </submittedName>
</protein>
<name>A0A086ZVZ1_9BIFI</name>
<dbReference type="Proteomes" id="UP000029108">
    <property type="component" value="Unassembled WGS sequence"/>
</dbReference>
<reference evidence="1 2" key="1">
    <citation type="submission" date="2014-03" db="EMBL/GenBank/DDBJ databases">
        <title>Genomics of Bifidobacteria.</title>
        <authorList>
            <person name="Ventura M."/>
            <person name="Milani C."/>
            <person name="Lugli G.A."/>
        </authorList>
    </citation>
    <scope>NUCLEOTIDE SEQUENCE [LARGE SCALE GENOMIC DNA]</scope>
    <source>
        <strain evidence="1 2">DSM 23969</strain>
    </source>
</reference>
<dbReference type="AlphaFoldDB" id="A0A086ZVZ1"/>
<gene>
    <name evidence="1" type="ORF">BBIA_2039</name>
</gene>
<organism evidence="1 2">
    <name type="scientific">Bifidobacterium biavatii DSM 23969</name>
    <dbReference type="NCBI Taxonomy" id="1437608"/>
    <lineage>
        <taxon>Bacteria</taxon>
        <taxon>Bacillati</taxon>
        <taxon>Actinomycetota</taxon>
        <taxon>Actinomycetes</taxon>
        <taxon>Bifidobacteriales</taxon>
        <taxon>Bifidobacteriaceae</taxon>
        <taxon>Bifidobacterium</taxon>
    </lineage>
</organism>
<comment type="caution">
    <text evidence="1">The sequence shown here is derived from an EMBL/GenBank/DDBJ whole genome shotgun (WGS) entry which is preliminary data.</text>
</comment>
<keyword evidence="2" id="KW-1185">Reference proteome</keyword>
<proteinExistence type="predicted"/>
<evidence type="ECO:0000313" key="2">
    <source>
        <dbReference type="Proteomes" id="UP000029108"/>
    </source>
</evidence>
<evidence type="ECO:0000313" key="1">
    <source>
        <dbReference type="EMBL" id="KFI50691.1"/>
    </source>
</evidence>
<accession>A0A086ZVZ1</accession>